<dbReference type="RefSeq" id="WP_371752775.1">
    <property type="nucleotide sequence ID" value="NZ_JAYJLD010000003.1"/>
</dbReference>
<reference evidence="1" key="1">
    <citation type="submission" date="2023-12" db="EMBL/GenBank/DDBJ databases">
        <title>Fervidustalea candida gen. nov., sp. nov., a novel member of the family Paenibacillaceae isolated from a geothermal area.</title>
        <authorList>
            <person name="Li W.-J."/>
            <person name="Jiao J.-Y."/>
            <person name="Chen Y."/>
        </authorList>
    </citation>
    <scope>NUCLEOTIDE SEQUENCE</scope>
    <source>
        <strain evidence="1">SYSU GA230002</strain>
    </source>
</reference>
<accession>A0ABU5ZDT0</accession>
<comment type="caution">
    <text evidence="1">The sequence shown here is derived from an EMBL/GenBank/DDBJ whole genome shotgun (WGS) entry which is preliminary data.</text>
</comment>
<keyword evidence="2" id="KW-1185">Reference proteome</keyword>
<evidence type="ECO:0000313" key="1">
    <source>
        <dbReference type="EMBL" id="MEB3100661.1"/>
    </source>
</evidence>
<protein>
    <submittedName>
        <fullName evidence="1">Uncharacterized protein</fullName>
    </submittedName>
</protein>
<dbReference type="EMBL" id="JAYJLD010000003">
    <property type="protein sequence ID" value="MEB3100661.1"/>
    <property type="molecule type" value="Genomic_DNA"/>
</dbReference>
<proteinExistence type="predicted"/>
<organism evidence="1 2">
    <name type="scientific">Ferviditalea candida</name>
    <dbReference type="NCBI Taxonomy" id="3108399"/>
    <lineage>
        <taxon>Bacteria</taxon>
        <taxon>Bacillati</taxon>
        <taxon>Bacillota</taxon>
        <taxon>Bacilli</taxon>
        <taxon>Bacillales</taxon>
        <taxon>Paenibacillaceae</taxon>
        <taxon>Ferviditalea</taxon>
    </lineage>
</organism>
<evidence type="ECO:0000313" key="2">
    <source>
        <dbReference type="Proteomes" id="UP001310386"/>
    </source>
</evidence>
<name>A0ABU5ZDT0_9BACL</name>
<sequence length="91" mass="10826">MKLSDALFNWLQMQRVCEARPHDNAAKDTLEFFGQILREDHNLDQFMIESMDDTEIRVRYEFGGNVKSQAWDRELCEQLLNDINSNPKYNQ</sequence>
<gene>
    <name evidence="1" type="ORF">VF724_03195</name>
</gene>
<dbReference type="Proteomes" id="UP001310386">
    <property type="component" value="Unassembled WGS sequence"/>
</dbReference>